<dbReference type="AlphaFoldDB" id="C7N4P5"/>
<dbReference type="HOGENOM" id="CLU_097078_0_0_11"/>
<evidence type="ECO:0000313" key="5">
    <source>
        <dbReference type="EMBL" id="ACV21880.1"/>
    </source>
</evidence>
<keyword evidence="3" id="KW-0378">Hydrolase</keyword>
<dbReference type="Proteomes" id="UP000002026">
    <property type="component" value="Chromosome"/>
</dbReference>
<organism evidence="5 6">
    <name type="scientific">Slackia heliotrinireducens (strain ATCC 29202 / DSM 20476 / NCTC 11029 / RHS 1)</name>
    <name type="common">Peptococcus heliotrinreducens</name>
    <dbReference type="NCBI Taxonomy" id="471855"/>
    <lineage>
        <taxon>Bacteria</taxon>
        <taxon>Bacillati</taxon>
        <taxon>Actinomycetota</taxon>
        <taxon>Coriobacteriia</taxon>
        <taxon>Eggerthellales</taxon>
        <taxon>Eggerthellaceae</taxon>
        <taxon>Slackia</taxon>
    </lineage>
</organism>
<keyword evidence="1" id="KW-1188">Viral release from host cell</keyword>
<sequence>MKEIRTANLETTQGEMTLTGWPIVFDVPTTINDPDGRTYTEVIKSGALDSCDLHDSTLIYNHDENRVPLARTPKTMTFTVTERGLSMVASLAGDNQTAREVYSAVKRGDLSGMSFAFTVPEGGSSYDPATNTRTITRIAKVYEVSVVPFPAYPQTSVEARGAMQTARDEAARREALKVTTLIRLRRIVND</sequence>
<dbReference type="Pfam" id="PF04586">
    <property type="entry name" value="Peptidase_S78"/>
    <property type="match status" value="1"/>
</dbReference>
<dbReference type="InterPro" id="IPR054613">
    <property type="entry name" value="Peptidase_S78_dom"/>
</dbReference>
<evidence type="ECO:0000256" key="2">
    <source>
        <dbReference type="ARBA" id="ARBA00022670"/>
    </source>
</evidence>
<dbReference type="NCBIfam" id="TIGR01543">
    <property type="entry name" value="proheadase_HK97"/>
    <property type="match status" value="1"/>
</dbReference>
<evidence type="ECO:0000256" key="3">
    <source>
        <dbReference type="ARBA" id="ARBA00022801"/>
    </source>
</evidence>
<reference evidence="5 6" key="1">
    <citation type="journal article" date="2009" name="Stand. Genomic Sci.">
        <title>Complete genome sequence of Slackia heliotrinireducens type strain (RHS 1).</title>
        <authorList>
            <person name="Pukall R."/>
            <person name="Lapidus A."/>
            <person name="Nolan M."/>
            <person name="Copeland A."/>
            <person name="Glavina Del Rio T."/>
            <person name="Lucas S."/>
            <person name="Chen F."/>
            <person name="Tice H."/>
            <person name="Cheng J.F."/>
            <person name="Chertkov O."/>
            <person name="Bruce D."/>
            <person name="Goodwin L."/>
            <person name="Kuske C."/>
            <person name="Brettin T."/>
            <person name="Detter J.C."/>
            <person name="Han C."/>
            <person name="Pitluck S."/>
            <person name="Pati A."/>
            <person name="Mavrommatis K."/>
            <person name="Ivanova N."/>
            <person name="Ovchinnikova G."/>
            <person name="Chen A."/>
            <person name="Palaniappan K."/>
            <person name="Schneider S."/>
            <person name="Rohde M."/>
            <person name="Chain P."/>
            <person name="D'haeseleer P."/>
            <person name="Goker M."/>
            <person name="Bristow J."/>
            <person name="Eisen J.A."/>
            <person name="Markowitz V."/>
            <person name="Kyrpides N.C."/>
            <person name="Klenk H.P."/>
            <person name="Hugenholtz P."/>
        </authorList>
    </citation>
    <scope>NUCLEOTIDE SEQUENCE [LARGE SCALE GENOMIC DNA]</scope>
    <source>
        <strain evidence="6">ATCC 29202 / DSM 20476 / NCTC 11029 / RHS 1</strain>
    </source>
</reference>
<dbReference type="RefSeq" id="WP_012797984.1">
    <property type="nucleotide sequence ID" value="NC_013165.1"/>
</dbReference>
<evidence type="ECO:0000259" key="4">
    <source>
        <dbReference type="Pfam" id="PF04586"/>
    </source>
</evidence>
<feature type="domain" description="Prohead serine protease" evidence="4">
    <location>
        <begin position="5"/>
        <end position="160"/>
    </location>
</feature>
<dbReference type="STRING" id="471855.Shel_08240"/>
<evidence type="ECO:0000256" key="1">
    <source>
        <dbReference type="ARBA" id="ARBA00022612"/>
    </source>
</evidence>
<proteinExistence type="predicted"/>
<accession>C7N4P5</accession>
<name>C7N4P5_SLAHD</name>
<keyword evidence="6" id="KW-1185">Reference proteome</keyword>
<evidence type="ECO:0000313" key="6">
    <source>
        <dbReference type="Proteomes" id="UP000002026"/>
    </source>
</evidence>
<dbReference type="InterPro" id="IPR006433">
    <property type="entry name" value="Prohead_protease"/>
</dbReference>
<dbReference type="KEGG" id="shi:Shel_08240"/>
<dbReference type="eggNOG" id="COG3740">
    <property type="taxonomic scope" value="Bacteria"/>
</dbReference>
<dbReference type="EMBL" id="CP001684">
    <property type="protein sequence ID" value="ACV21880.1"/>
    <property type="molecule type" value="Genomic_DNA"/>
</dbReference>
<dbReference type="GO" id="GO:0008233">
    <property type="term" value="F:peptidase activity"/>
    <property type="evidence" value="ECO:0007669"/>
    <property type="project" value="UniProtKB-KW"/>
</dbReference>
<keyword evidence="2 5" id="KW-0645">Protease</keyword>
<dbReference type="GO" id="GO:0006508">
    <property type="term" value="P:proteolysis"/>
    <property type="evidence" value="ECO:0007669"/>
    <property type="project" value="UniProtKB-KW"/>
</dbReference>
<gene>
    <name evidence="5" type="ordered locus">Shel_08240</name>
</gene>
<protein>
    <submittedName>
        <fullName evidence="5">Phage prohead protease, HK97 family</fullName>
    </submittedName>
</protein>